<dbReference type="GO" id="GO:0015031">
    <property type="term" value="P:protein transport"/>
    <property type="evidence" value="ECO:0007669"/>
    <property type="project" value="UniProtKB-KW"/>
</dbReference>
<comment type="caution">
    <text evidence="11">The sequence shown here is derived from an EMBL/GenBank/DDBJ whole genome shotgun (WGS) entry which is preliminary data.</text>
</comment>
<evidence type="ECO:0000256" key="7">
    <source>
        <dbReference type="ARBA" id="ARBA00022795"/>
    </source>
</evidence>
<dbReference type="AlphaFoldDB" id="A0A562I2C5"/>
<dbReference type="Proteomes" id="UP000319627">
    <property type="component" value="Unassembled WGS sequence"/>
</dbReference>
<dbReference type="RefSeq" id="WP_144571603.1">
    <property type="nucleotide sequence ID" value="NZ_VLKG01000006.1"/>
</dbReference>
<evidence type="ECO:0000256" key="8">
    <source>
        <dbReference type="ARBA" id="ARBA00022927"/>
    </source>
</evidence>
<evidence type="ECO:0000256" key="5">
    <source>
        <dbReference type="ARBA" id="ARBA00022448"/>
    </source>
</evidence>
<name>A0A562I2C5_9GAMM</name>
<evidence type="ECO:0000256" key="2">
    <source>
        <dbReference type="ARBA" id="ARBA00004496"/>
    </source>
</evidence>
<gene>
    <name evidence="11" type="ORF">LX59_01898</name>
</gene>
<keyword evidence="9" id="KW-1006">Bacterial flagellum protein export</keyword>
<dbReference type="InterPro" id="IPR018035">
    <property type="entry name" value="Flagellar_FliH/T3SS_HrpE"/>
</dbReference>
<dbReference type="GO" id="GO:0071973">
    <property type="term" value="P:bacterial-type flagellum-dependent cell motility"/>
    <property type="evidence" value="ECO:0007669"/>
    <property type="project" value="InterPro"/>
</dbReference>
<keyword evidence="12" id="KW-1185">Reference proteome</keyword>
<sequence length="278" mass="31722">MSKETVLDELIRGEKTQAFGRWPLPNFDQPTETPASLVEDEVLAAHLAEDVEESIPTAPLEPINEVSEEELSFPTLAELERIRHEAYQEAYNEGFATGEKEGFHSGQLKGQQKAQQEAEQALAQKLAHLDQLMQQLFEPIAAQDQAIEKALLRLLVDLAKEVIRRELILDSSQITLMVREALKLLPVGSDQVRIHINPQDFAQIKALRERHEEQWRILEDEQLLPGGCRIETEYSRLDASIETRLSQAIEQLWEQWKQQSLHPPTPDIQLDLDQPHAP</sequence>
<dbReference type="OrthoDB" id="8480773at2"/>
<comment type="function">
    <text evidence="1">Needed for flagellar regrowth and assembly.</text>
</comment>
<dbReference type="InterPro" id="IPR051472">
    <property type="entry name" value="T3SS_Stator/FliH"/>
</dbReference>
<keyword evidence="7" id="KW-1005">Bacterial flagellum biogenesis</keyword>
<dbReference type="PANTHER" id="PTHR34982">
    <property type="entry name" value="YOP PROTEINS TRANSLOCATION PROTEIN L"/>
    <property type="match status" value="1"/>
</dbReference>
<keyword evidence="11" id="KW-0966">Cell projection</keyword>
<dbReference type="PANTHER" id="PTHR34982:SF1">
    <property type="entry name" value="FLAGELLAR ASSEMBLY PROTEIN FLIH"/>
    <property type="match status" value="1"/>
</dbReference>
<dbReference type="GO" id="GO:0044781">
    <property type="term" value="P:bacterial-type flagellum organization"/>
    <property type="evidence" value="ECO:0007669"/>
    <property type="project" value="UniProtKB-KW"/>
</dbReference>
<dbReference type="PRINTS" id="PR01003">
    <property type="entry name" value="FLGFLIH"/>
</dbReference>
<evidence type="ECO:0000256" key="6">
    <source>
        <dbReference type="ARBA" id="ARBA00022490"/>
    </source>
</evidence>
<dbReference type="EMBL" id="VLKG01000006">
    <property type="protein sequence ID" value="TWH64956.1"/>
    <property type="molecule type" value="Genomic_DNA"/>
</dbReference>
<organism evidence="11 12">
    <name type="scientific">Azomonas agilis</name>
    <dbReference type="NCBI Taxonomy" id="116849"/>
    <lineage>
        <taxon>Bacteria</taxon>
        <taxon>Pseudomonadati</taxon>
        <taxon>Pseudomonadota</taxon>
        <taxon>Gammaproteobacteria</taxon>
        <taxon>Pseudomonadales</taxon>
        <taxon>Pseudomonadaceae</taxon>
        <taxon>Azomonas</taxon>
    </lineage>
</organism>
<evidence type="ECO:0000256" key="4">
    <source>
        <dbReference type="ARBA" id="ARBA00016507"/>
    </source>
</evidence>
<dbReference type="InterPro" id="IPR000563">
    <property type="entry name" value="Flag_FliH"/>
</dbReference>
<evidence type="ECO:0000256" key="9">
    <source>
        <dbReference type="ARBA" id="ARBA00023225"/>
    </source>
</evidence>
<dbReference type="Pfam" id="PF02108">
    <property type="entry name" value="FliH"/>
    <property type="match status" value="1"/>
</dbReference>
<reference evidence="11 12" key="1">
    <citation type="submission" date="2019-07" db="EMBL/GenBank/DDBJ databases">
        <title>Genomic Encyclopedia of Type Strains, Phase I: the one thousand microbial genomes (KMG-I) project.</title>
        <authorList>
            <person name="Kyrpides N."/>
        </authorList>
    </citation>
    <scope>NUCLEOTIDE SEQUENCE [LARGE SCALE GENOMIC DNA]</scope>
    <source>
        <strain evidence="11 12">DSM 375</strain>
    </source>
</reference>
<keyword evidence="11" id="KW-0282">Flagellum</keyword>
<comment type="subcellular location">
    <subcellularLocation>
        <location evidence="2">Cytoplasm</location>
    </subcellularLocation>
</comment>
<evidence type="ECO:0000259" key="10">
    <source>
        <dbReference type="Pfam" id="PF02108"/>
    </source>
</evidence>
<dbReference type="GO" id="GO:0003774">
    <property type="term" value="F:cytoskeletal motor activity"/>
    <property type="evidence" value="ECO:0007669"/>
    <property type="project" value="InterPro"/>
</dbReference>
<keyword evidence="11" id="KW-0969">Cilium</keyword>
<evidence type="ECO:0000256" key="3">
    <source>
        <dbReference type="ARBA" id="ARBA00006602"/>
    </source>
</evidence>
<protein>
    <recommendedName>
        <fullName evidence="4">Flagellar assembly protein FliH</fullName>
    </recommendedName>
</protein>
<proteinExistence type="inferred from homology"/>
<keyword evidence="6" id="KW-0963">Cytoplasm</keyword>
<dbReference type="NCBIfam" id="NF004269">
    <property type="entry name" value="PRK05687.1-5"/>
    <property type="match status" value="1"/>
</dbReference>
<feature type="domain" description="Flagellar assembly protein FliH/Type III secretion system HrpE" evidence="10">
    <location>
        <begin position="124"/>
        <end position="247"/>
    </location>
</feature>
<evidence type="ECO:0000256" key="1">
    <source>
        <dbReference type="ARBA" id="ARBA00003041"/>
    </source>
</evidence>
<accession>A0A562I2C5</accession>
<keyword evidence="8" id="KW-0653">Protein transport</keyword>
<dbReference type="SUPFAM" id="SSF160527">
    <property type="entry name" value="V-type ATPase subunit E-like"/>
    <property type="match status" value="1"/>
</dbReference>
<keyword evidence="5" id="KW-0813">Transport</keyword>
<evidence type="ECO:0000313" key="12">
    <source>
        <dbReference type="Proteomes" id="UP000319627"/>
    </source>
</evidence>
<evidence type="ECO:0000313" key="11">
    <source>
        <dbReference type="EMBL" id="TWH64956.1"/>
    </source>
</evidence>
<comment type="similarity">
    <text evidence="3">Belongs to the FliH family.</text>
</comment>
<dbReference type="GO" id="GO:0009288">
    <property type="term" value="C:bacterial-type flagellum"/>
    <property type="evidence" value="ECO:0007669"/>
    <property type="project" value="InterPro"/>
</dbReference>
<dbReference type="GO" id="GO:0005829">
    <property type="term" value="C:cytosol"/>
    <property type="evidence" value="ECO:0007669"/>
    <property type="project" value="TreeGrafter"/>
</dbReference>